<dbReference type="AlphaFoldDB" id="A0AAD7ZCK0"/>
<organism evidence="1 2">
    <name type="scientific">Diploptera punctata</name>
    <name type="common">Pacific beetle cockroach</name>
    <dbReference type="NCBI Taxonomy" id="6984"/>
    <lineage>
        <taxon>Eukaryota</taxon>
        <taxon>Metazoa</taxon>
        <taxon>Ecdysozoa</taxon>
        <taxon>Arthropoda</taxon>
        <taxon>Hexapoda</taxon>
        <taxon>Insecta</taxon>
        <taxon>Pterygota</taxon>
        <taxon>Neoptera</taxon>
        <taxon>Polyneoptera</taxon>
        <taxon>Dictyoptera</taxon>
        <taxon>Blattodea</taxon>
        <taxon>Blaberoidea</taxon>
        <taxon>Blaberidae</taxon>
        <taxon>Diplopterinae</taxon>
        <taxon>Diploptera</taxon>
    </lineage>
</organism>
<dbReference type="Proteomes" id="UP001233999">
    <property type="component" value="Unassembled WGS sequence"/>
</dbReference>
<reference evidence="1" key="2">
    <citation type="submission" date="2023-05" db="EMBL/GenBank/DDBJ databases">
        <authorList>
            <person name="Fouks B."/>
        </authorList>
    </citation>
    <scope>NUCLEOTIDE SEQUENCE</scope>
    <source>
        <strain evidence="1">Stay&amp;Tobe</strain>
        <tissue evidence="1">Testes</tissue>
    </source>
</reference>
<evidence type="ECO:0000313" key="2">
    <source>
        <dbReference type="Proteomes" id="UP001233999"/>
    </source>
</evidence>
<dbReference type="EMBL" id="JASPKZ010009342">
    <property type="protein sequence ID" value="KAJ9577816.1"/>
    <property type="molecule type" value="Genomic_DNA"/>
</dbReference>
<accession>A0AAD7ZCK0</accession>
<proteinExistence type="predicted"/>
<comment type="caution">
    <text evidence="1">The sequence shown here is derived from an EMBL/GenBank/DDBJ whole genome shotgun (WGS) entry which is preliminary data.</text>
</comment>
<feature type="non-terminal residue" evidence="1">
    <location>
        <position position="62"/>
    </location>
</feature>
<name>A0AAD7ZCK0_DIPPU</name>
<keyword evidence="2" id="KW-1185">Reference proteome</keyword>
<reference evidence="1" key="1">
    <citation type="journal article" date="2023" name="IScience">
        <title>Live-bearing cockroach genome reveals convergent evolutionary mechanisms linked to viviparity in insects and beyond.</title>
        <authorList>
            <person name="Fouks B."/>
            <person name="Harrison M.C."/>
            <person name="Mikhailova A.A."/>
            <person name="Marchal E."/>
            <person name="English S."/>
            <person name="Carruthers M."/>
            <person name="Jennings E.C."/>
            <person name="Chiamaka E.L."/>
            <person name="Frigard R.A."/>
            <person name="Pippel M."/>
            <person name="Attardo G.M."/>
            <person name="Benoit J.B."/>
            <person name="Bornberg-Bauer E."/>
            <person name="Tobe S.S."/>
        </authorList>
    </citation>
    <scope>NUCLEOTIDE SEQUENCE</scope>
    <source>
        <strain evidence="1">Stay&amp;Tobe</strain>
    </source>
</reference>
<protein>
    <submittedName>
        <fullName evidence="1">Uncharacterized protein</fullName>
    </submittedName>
</protein>
<gene>
    <name evidence="1" type="ORF">L9F63_005607</name>
</gene>
<evidence type="ECO:0000313" key="1">
    <source>
        <dbReference type="EMBL" id="KAJ9577816.1"/>
    </source>
</evidence>
<feature type="non-terminal residue" evidence="1">
    <location>
        <position position="1"/>
    </location>
</feature>
<sequence length="62" mass="6953">LPGRRYRLAFLPRRMFEAWRVGCSALIPEKSKESNQVRCGNVGLLPVTTILPSNKISLPVIC</sequence>